<gene>
    <name evidence="2" type="ORF">BXP70_28250</name>
</gene>
<feature type="domain" description="YcaO" evidence="1">
    <location>
        <begin position="67"/>
        <end position="427"/>
    </location>
</feature>
<dbReference type="Gene3D" id="3.30.1330.230">
    <property type="match status" value="1"/>
</dbReference>
<dbReference type="PROSITE" id="PS51664">
    <property type="entry name" value="YCAO"/>
    <property type="match status" value="1"/>
</dbReference>
<keyword evidence="3" id="KW-1185">Reference proteome</keyword>
<evidence type="ECO:0000313" key="3">
    <source>
        <dbReference type="Proteomes" id="UP000194873"/>
    </source>
</evidence>
<proteinExistence type="predicted"/>
<reference evidence="2 3" key="1">
    <citation type="submission" date="2017-01" db="EMBL/GenBank/DDBJ databases">
        <title>A new Hymenobacter.</title>
        <authorList>
            <person name="Liang Y."/>
            <person name="Feng F."/>
        </authorList>
    </citation>
    <scope>NUCLEOTIDE SEQUENCE [LARGE SCALE GENOMIC DNA]</scope>
    <source>
        <strain evidence="2">MIMBbqt21</strain>
    </source>
</reference>
<protein>
    <recommendedName>
        <fullName evidence="1">YcaO domain-containing protein</fullName>
    </recommendedName>
</protein>
<name>A0A2C9ZTQ9_9BACT</name>
<dbReference type="AlphaFoldDB" id="A0A2C9ZTQ9"/>
<sequence length="427" mass="48753">MHYNLLEVFGLEKYAPIIDWGKRGNTVTYSHIRQTGGTDPKWWVGTAKLANNPIGRHFKNNMNASAGTSIYIKETLLRTIGETIERYSSTNSHLVDTPVMLPVDATKGYVRCHPQEPSPPSYKSVTTPVPIEHTQVIRLADNSADYLPSEHMHLGFMQYRNRPMHTSPISTGCAFFPDQVTAIWKGICEVVERDAMMRAWHTRQQCTRIDLNSIIDFDITERLHRIKDQGLSLQVFEISSIVNIPVMYAILIGEEFPYYCVGASADASPERAIIKAVDEVVSIRTMANWNGFRRQGERDYELFDWVNSLDKHMELYANWRDTPAFDFLLRQTAPSVTLPELRQQKAWLQEPHSYAELQGIGQDLAAQGYDVYWKDVSIPDVKEFGFVTKVTVPQMIPLSQAFSCRWLSPLFDDDTISTVNPYPHPFS</sequence>
<dbReference type="EMBL" id="MTSE01000057">
    <property type="protein sequence ID" value="OUJ68013.1"/>
    <property type="molecule type" value="Genomic_DNA"/>
</dbReference>
<comment type="caution">
    <text evidence="2">The sequence shown here is derived from an EMBL/GenBank/DDBJ whole genome shotgun (WGS) entry which is preliminary data.</text>
</comment>
<dbReference type="RefSeq" id="WP_086597463.1">
    <property type="nucleotide sequence ID" value="NZ_MTSE01000057.1"/>
</dbReference>
<dbReference type="OrthoDB" id="2379922at2"/>
<dbReference type="Proteomes" id="UP000194873">
    <property type="component" value="Unassembled WGS sequence"/>
</dbReference>
<evidence type="ECO:0000313" key="2">
    <source>
        <dbReference type="EMBL" id="OUJ68013.1"/>
    </source>
</evidence>
<organism evidence="2 3">
    <name type="scientific">Hymenobacter crusticola</name>
    <dbReference type="NCBI Taxonomy" id="1770526"/>
    <lineage>
        <taxon>Bacteria</taxon>
        <taxon>Pseudomonadati</taxon>
        <taxon>Bacteroidota</taxon>
        <taxon>Cytophagia</taxon>
        <taxon>Cytophagales</taxon>
        <taxon>Hymenobacteraceae</taxon>
        <taxon>Hymenobacter</taxon>
    </lineage>
</organism>
<accession>A0A2C9ZTQ9</accession>
<dbReference type="PANTHER" id="PTHR37809">
    <property type="entry name" value="RIBOSOMAL PROTEIN S12 METHYLTHIOTRANSFERASE ACCESSORY FACTOR YCAO"/>
    <property type="match status" value="1"/>
</dbReference>
<dbReference type="Pfam" id="PF02624">
    <property type="entry name" value="YcaO"/>
    <property type="match status" value="1"/>
</dbReference>
<evidence type="ECO:0000259" key="1">
    <source>
        <dbReference type="PROSITE" id="PS51664"/>
    </source>
</evidence>
<dbReference type="PANTHER" id="PTHR37809:SF1">
    <property type="entry name" value="RIBOSOMAL PROTEIN S12 METHYLTHIOTRANSFERASE ACCESSORY FACTOR YCAO"/>
    <property type="match status" value="1"/>
</dbReference>
<dbReference type="InterPro" id="IPR003776">
    <property type="entry name" value="YcaO-like_dom"/>
</dbReference>